<feature type="coiled-coil region" evidence="1">
    <location>
        <begin position="143"/>
        <end position="170"/>
    </location>
</feature>
<protein>
    <submittedName>
        <fullName evidence="2">DEKNAAC104142</fullName>
    </submittedName>
</protein>
<evidence type="ECO:0000313" key="3">
    <source>
        <dbReference type="Proteomes" id="UP000290900"/>
    </source>
</evidence>
<name>A0A448YQE1_BRENA</name>
<keyword evidence="3" id="KW-1185">Reference proteome</keyword>
<proteinExistence type="predicted"/>
<keyword evidence="1" id="KW-0175">Coiled coil</keyword>
<dbReference type="EMBL" id="CAACVR010000034">
    <property type="protein sequence ID" value="VEU23155.1"/>
    <property type="molecule type" value="Genomic_DNA"/>
</dbReference>
<evidence type="ECO:0000256" key="1">
    <source>
        <dbReference type="SAM" id="Coils"/>
    </source>
</evidence>
<accession>A0A448YQE1</accession>
<reference evidence="2 3" key="1">
    <citation type="submission" date="2018-12" db="EMBL/GenBank/DDBJ databases">
        <authorList>
            <person name="Tiukova I."/>
            <person name="Dainat J."/>
        </authorList>
    </citation>
    <scope>NUCLEOTIDE SEQUENCE [LARGE SCALE GENOMIC DNA]</scope>
</reference>
<organism evidence="2 3">
    <name type="scientific">Brettanomyces naardenensis</name>
    <name type="common">Yeast</name>
    <dbReference type="NCBI Taxonomy" id="13370"/>
    <lineage>
        <taxon>Eukaryota</taxon>
        <taxon>Fungi</taxon>
        <taxon>Dikarya</taxon>
        <taxon>Ascomycota</taxon>
        <taxon>Saccharomycotina</taxon>
        <taxon>Pichiomycetes</taxon>
        <taxon>Pichiales</taxon>
        <taxon>Pichiaceae</taxon>
        <taxon>Brettanomyces</taxon>
    </lineage>
</organism>
<dbReference type="AlphaFoldDB" id="A0A448YQE1"/>
<dbReference type="Gene3D" id="6.10.250.2790">
    <property type="match status" value="1"/>
</dbReference>
<dbReference type="InParanoid" id="A0A448YQE1"/>
<sequence length="317" mass="35431">MSENDVLSMFFDEDFVPHDFLDALFSSSLNRSNQKSLEFANARSLQTLQGRCSSLLTHLDYYTNELTRQFEGKMQDLENSSSIISYKKDVGALSSEEDVPNRSAVADSSLVKGSTNVATVDSGDDLYGITRLQYYIDNLSSALTSTARDLAESNQELSKLNKNRNEGSVEDLIQLTKIKQRIGQVIEVFDTVRSLVASGNLSADKSENGIILAPTGQHDDLDENASDLHLDVESFASAISLLKELILEQVSTERRNFQQGVSKDPKKDFVAIMQGMIDLEGFFRSMNGFYPEYKRFVQFLEKEKTRYLQLATSSDGS</sequence>
<dbReference type="Proteomes" id="UP000290900">
    <property type="component" value="Unassembled WGS sequence"/>
</dbReference>
<gene>
    <name evidence="2" type="ORF">BRENAR_LOCUS3886</name>
</gene>
<dbReference type="OrthoDB" id="4064682at2759"/>
<dbReference type="STRING" id="13370.A0A448YQE1"/>
<evidence type="ECO:0000313" key="2">
    <source>
        <dbReference type="EMBL" id="VEU23155.1"/>
    </source>
</evidence>
<dbReference type="FunCoup" id="A0A448YQE1">
    <property type="interactions" value="36"/>
</dbReference>